<accession>A0ABX8RDI5</accession>
<reference evidence="2" key="1">
    <citation type="submission" date="2021-07" db="EMBL/GenBank/DDBJ databases">
        <title>Complete genome sequence of Crassaminicella sp. 143-21, isolated from a deep-sea hydrothermal vent.</title>
        <authorList>
            <person name="Li X."/>
        </authorList>
    </citation>
    <scope>NUCLEOTIDE SEQUENCE</scope>
    <source>
        <strain evidence="2">143-21</strain>
    </source>
</reference>
<dbReference type="Proteomes" id="UP000886818">
    <property type="component" value="Chromosome"/>
</dbReference>
<dbReference type="RefSeq" id="WP_218283824.1">
    <property type="nucleotide sequence ID" value="NZ_CP078093.1"/>
</dbReference>
<evidence type="ECO:0000313" key="3">
    <source>
        <dbReference type="Proteomes" id="UP000886818"/>
    </source>
</evidence>
<sequence>MMGNNAVVNSVYCTSVTGGNVLECTNKPFPIDPIVGGAVAKIPVVLAELTVQINLDSFVELPEPAYEIKKIKKNVKVTQCLLLQDTNTLFIKGFIRKNIEYATRDCSNRNGFCGDIKHCTVDVPFSCTTQVSFNGNSPIPIVNNTRDEFEFFKTSQITASGFAEKDQLLSGDFSEFNQVSTEYYNELPYCELISSKIVEYDEFLDRYKPIDVEIPFEEKEFTKIEEKMVIYLTLKLLQNQQVKISATTI</sequence>
<name>A0ABX8RDI5_9CLOT</name>
<dbReference type="InterPro" id="IPR057174">
    <property type="entry name" value="DUF7852"/>
</dbReference>
<evidence type="ECO:0000313" key="2">
    <source>
        <dbReference type="EMBL" id="QXM07138.1"/>
    </source>
</evidence>
<proteinExistence type="predicted"/>
<organism evidence="2 3">
    <name type="scientific">Crassaminicella indica</name>
    <dbReference type="NCBI Taxonomy" id="2855394"/>
    <lineage>
        <taxon>Bacteria</taxon>
        <taxon>Bacillati</taxon>
        <taxon>Bacillota</taxon>
        <taxon>Clostridia</taxon>
        <taxon>Eubacteriales</taxon>
        <taxon>Clostridiaceae</taxon>
        <taxon>Crassaminicella</taxon>
    </lineage>
</organism>
<dbReference type="Pfam" id="PF25250">
    <property type="entry name" value="DUF7852"/>
    <property type="match status" value="1"/>
</dbReference>
<protein>
    <recommendedName>
        <fullName evidence="1">DUF7852 domain-containing protein</fullName>
    </recommendedName>
</protein>
<dbReference type="InterPro" id="IPR054845">
    <property type="entry name" value="Exosporium_prot_C"/>
</dbReference>
<dbReference type="NCBIfam" id="NF045794">
    <property type="entry name" value="CsxC_fam"/>
    <property type="match status" value="1"/>
</dbReference>
<keyword evidence="3" id="KW-1185">Reference proteome</keyword>
<dbReference type="EMBL" id="CP078093">
    <property type="protein sequence ID" value="QXM07138.1"/>
    <property type="molecule type" value="Genomic_DNA"/>
</dbReference>
<evidence type="ECO:0000259" key="1">
    <source>
        <dbReference type="Pfam" id="PF25250"/>
    </source>
</evidence>
<gene>
    <name evidence="2" type="ORF">KVH43_05390</name>
</gene>
<feature type="domain" description="DUF7852" evidence="1">
    <location>
        <begin position="40"/>
        <end position="108"/>
    </location>
</feature>